<evidence type="ECO:0000313" key="2">
    <source>
        <dbReference type="Proteomes" id="UP000192468"/>
    </source>
</evidence>
<gene>
    <name evidence="1" type="ORF">SAMN02745134_03365</name>
</gene>
<proteinExistence type="predicted"/>
<reference evidence="1 2" key="1">
    <citation type="submission" date="2017-04" db="EMBL/GenBank/DDBJ databases">
        <authorList>
            <person name="Afonso C.L."/>
            <person name="Miller P.J."/>
            <person name="Scott M.A."/>
            <person name="Spackman E."/>
            <person name="Goraichik I."/>
            <person name="Dimitrov K.M."/>
            <person name="Suarez D.L."/>
            <person name="Swayne D.E."/>
        </authorList>
    </citation>
    <scope>NUCLEOTIDE SEQUENCE [LARGE SCALE GENOMIC DNA]</scope>
    <source>
        <strain evidence="1 2">DSM 12555</strain>
    </source>
</reference>
<dbReference type="RefSeq" id="WP_242950584.1">
    <property type="nucleotide sequence ID" value="NZ_FWXH01000021.1"/>
</dbReference>
<keyword evidence="2" id="KW-1185">Reference proteome</keyword>
<dbReference type="STRING" id="1121291.SAMN02745134_03365"/>
<organism evidence="1 2">
    <name type="scientific">Clostridium acidisoli DSM 12555</name>
    <dbReference type="NCBI Taxonomy" id="1121291"/>
    <lineage>
        <taxon>Bacteria</taxon>
        <taxon>Bacillati</taxon>
        <taxon>Bacillota</taxon>
        <taxon>Clostridia</taxon>
        <taxon>Eubacteriales</taxon>
        <taxon>Clostridiaceae</taxon>
        <taxon>Clostridium</taxon>
    </lineage>
</organism>
<dbReference type="AlphaFoldDB" id="A0A1W1XVN8"/>
<name>A0A1W1XVN8_9CLOT</name>
<evidence type="ECO:0000313" key="1">
    <source>
        <dbReference type="EMBL" id="SMC27986.1"/>
    </source>
</evidence>
<accession>A0A1W1XVN8</accession>
<dbReference type="Proteomes" id="UP000192468">
    <property type="component" value="Unassembled WGS sequence"/>
</dbReference>
<protein>
    <submittedName>
        <fullName evidence="1">Uncharacterized protein</fullName>
    </submittedName>
</protein>
<dbReference type="EMBL" id="FWXH01000021">
    <property type="protein sequence ID" value="SMC27986.1"/>
    <property type="molecule type" value="Genomic_DNA"/>
</dbReference>
<sequence>MKYTLNEKAASFNTEIFNTTLRIVEDTSNPLYKIPIFLSYATPYNKLQVKFLSEIIKMLKLNLLFPRTLGTTDQYTETNLTSIRRMILSTYGMISIAFNRIYIKKAIALNATSNVETFKNFWVSSPYLQIEPAMAYQHGLPLMVMIERNFRQNITQNSNFGGIYAANSLPLNIIVVDISTEKSIAEFFNSAFWNESFMDWIGQVRNAYTIQTEPDFKYEC</sequence>